<evidence type="ECO:0000313" key="3">
    <source>
        <dbReference type="Proteomes" id="UP001151760"/>
    </source>
</evidence>
<name>A0ABQ4YEU6_9ASTR</name>
<feature type="region of interest" description="Disordered" evidence="1">
    <location>
        <begin position="104"/>
        <end position="124"/>
    </location>
</feature>
<accession>A0ABQ4YEU6</accession>
<reference evidence="2" key="1">
    <citation type="journal article" date="2022" name="Int. J. Mol. Sci.">
        <title>Draft Genome of Tanacetum Coccineum: Genomic Comparison of Closely Related Tanacetum-Family Plants.</title>
        <authorList>
            <person name="Yamashiro T."/>
            <person name="Shiraishi A."/>
            <person name="Nakayama K."/>
            <person name="Satake H."/>
        </authorList>
    </citation>
    <scope>NUCLEOTIDE SEQUENCE</scope>
</reference>
<feature type="compositionally biased region" description="Basic and acidic residues" evidence="1">
    <location>
        <begin position="70"/>
        <end position="90"/>
    </location>
</feature>
<keyword evidence="3" id="KW-1185">Reference proteome</keyword>
<gene>
    <name evidence="2" type="ORF">Tco_0725362</name>
</gene>
<dbReference type="EMBL" id="BQNB010010307">
    <property type="protein sequence ID" value="GJS75481.1"/>
    <property type="molecule type" value="Genomic_DNA"/>
</dbReference>
<dbReference type="Proteomes" id="UP001151760">
    <property type="component" value="Unassembled WGS sequence"/>
</dbReference>
<sequence length="191" mass="21974">MRDYMAAHTKRMERFENTIFKKLKEINGRMTEMFRLLKELTTNRTPEKVLIREEAKFPVTKNVNSISLAKGEEERSDERKVTPDNTEKPIETGMKMLVKEVETKDEAENKAGNESIKTPESEEVVEAPGYQHVAYYLKHKTNEKLIKGLVNNNKFNNSLSGTRVGKKKKKAYNVLPGGPLYEAILKKKITK</sequence>
<organism evidence="2 3">
    <name type="scientific">Tanacetum coccineum</name>
    <dbReference type="NCBI Taxonomy" id="301880"/>
    <lineage>
        <taxon>Eukaryota</taxon>
        <taxon>Viridiplantae</taxon>
        <taxon>Streptophyta</taxon>
        <taxon>Embryophyta</taxon>
        <taxon>Tracheophyta</taxon>
        <taxon>Spermatophyta</taxon>
        <taxon>Magnoliopsida</taxon>
        <taxon>eudicotyledons</taxon>
        <taxon>Gunneridae</taxon>
        <taxon>Pentapetalae</taxon>
        <taxon>asterids</taxon>
        <taxon>campanulids</taxon>
        <taxon>Asterales</taxon>
        <taxon>Asteraceae</taxon>
        <taxon>Asteroideae</taxon>
        <taxon>Anthemideae</taxon>
        <taxon>Anthemidinae</taxon>
        <taxon>Tanacetum</taxon>
    </lineage>
</organism>
<proteinExistence type="predicted"/>
<comment type="caution">
    <text evidence="2">The sequence shown here is derived from an EMBL/GenBank/DDBJ whole genome shotgun (WGS) entry which is preliminary data.</text>
</comment>
<feature type="region of interest" description="Disordered" evidence="1">
    <location>
        <begin position="70"/>
        <end position="92"/>
    </location>
</feature>
<protein>
    <submittedName>
        <fullName evidence="2">Uncharacterized protein</fullName>
    </submittedName>
</protein>
<evidence type="ECO:0000256" key="1">
    <source>
        <dbReference type="SAM" id="MobiDB-lite"/>
    </source>
</evidence>
<evidence type="ECO:0000313" key="2">
    <source>
        <dbReference type="EMBL" id="GJS75481.1"/>
    </source>
</evidence>
<reference evidence="2" key="2">
    <citation type="submission" date="2022-01" db="EMBL/GenBank/DDBJ databases">
        <authorList>
            <person name="Yamashiro T."/>
            <person name="Shiraishi A."/>
            <person name="Satake H."/>
            <person name="Nakayama K."/>
        </authorList>
    </citation>
    <scope>NUCLEOTIDE SEQUENCE</scope>
</reference>